<dbReference type="EMBL" id="MGDD01000330">
    <property type="protein sequence ID" value="OGL42303.1"/>
    <property type="molecule type" value="Genomic_DNA"/>
</dbReference>
<feature type="transmembrane region" description="Helical" evidence="8">
    <location>
        <begin position="322"/>
        <end position="343"/>
    </location>
</feature>
<dbReference type="PANTHER" id="PTHR30472">
    <property type="entry name" value="FERRIC ENTEROBACTIN TRANSPORT SYSTEM PERMEASE PROTEIN"/>
    <property type="match status" value="1"/>
</dbReference>
<dbReference type="GO" id="GO:0022857">
    <property type="term" value="F:transmembrane transporter activity"/>
    <property type="evidence" value="ECO:0007669"/>
    <property type="project" value="InterPro"/>
</dbReference>
<feature type="transmembrane region" description="Helical" evidence="8">
    <location>
        <begin position="166"/>
        <end position="188"/>
    </location>
</feature>
<evidence type="ECO:0000256" key="6">
    <source>
        <dbReference type="ARBA" id="ARBA00022989"/>
    </source>
</evidence>
<keyword evidence="4" id="KW-1003">Cell membrane</keyword>
<feature type="transmembrane region" description="Helical" evidence="8">
    <location>
        <begin position="136"/>
        <end position="154"/>
    </location>
</feature>
<evidence type="ECO:0000313" key="9">
    <source>
        <dbReference type="EMBL" id="OGL42303.1"/>
    </source>
</evidence>
<evidence type="ECO:0000256" key="7">
    <source>
        <dbReference type="ARBA" id="ARBA00023136"/>
    </source>
</evidence>
<protein>
    <recommendedName>
        <fullName evidence="11">Iron ABC transporter</fullName>
    </recommendedName>
</protein>
<evidence type="ECO:0000256" key="2">
    <source>
        <dbReference type="ARBA" id="ARBA00007935"/>
    </source>
</evidence>
<proteinExistence type="inferred from homology"/>
<dbReference type="AlphaFoldDB" id="A0A1F7RLB0"/>
<evidence type="ECO:0000256" key="4">
    <source>
        <dbReference type="ARBA" id="ARBA00022475"/>
    </source>
</evidence>
<dbReference type="GO" id="GO:0005886">
    <property type="term" value="C:plasma membrane"/>
    <property type="evidence" value="ECO:0007669"/>
    <property type="project" value="UniProtKB-SubCell"/>
</dbReference>
<dbReference type="Gene3D" id="1.10.3470.10">
    <property type="entry name" value="ABC transporter involved in vitamin B12 uptake, BtuC"/>
    <property type="match status" value="1"/>
</dbReference>
<dbReference type="Pfam" id="PF01032">
    <property type="entry name" value="FecCD"/>
    <property type="match status" value="1"/>
</dbReference>
<dbReference type="GO" id="GO:0033214">
    <property type="term" value="P:siderophore-iron import into cell"/>
    <property type="evidence" value="ECO:0007669"/>
    <property type="project" value="TreeGrafter"/>
</dbReference>
<dbReference type="InterPro" id="IPR000522">
    <property type="entry name" value="ABC_transptr_permease_BtuC"/>
</dbReference>
<keyword evidence="5 8" id="KW-0812">Transmembrane</keyword>
<dbReference type="Proteomes" id="UP000179266">
    <property type="component" value="Unassembled WGS sequence"/>
</dbReference>
<evidence type="ECO:0000256" key="1">
    <source>
        <dbReference type="ARBA" id="ARBA00004651"/>
    </source>
</evidence>
<evidence type="ECO:0000256" key="8">
    <source>
        <dbReference type="SAM" id="Phobius"/>
    </source>
</evidence>
<evidence type="ECO:0008006" key="11">
    <source>
        <dbReference type="Google" id="ProtNLM"/>
    </source>
</evidence>
<organism evidence="9 10">
    <name type="scientific">Candidatus Schekmanbacteria bacterium RBG_13_48_7</name>
    <dbReference type="NCBI Taxonomy" id="1817878"/>
    <lineage>
        <taxon>Bacteria</taxon>
        <taxon>Candidatus Schekmaniibacteriota</taxon>
    </lineage>
</organism>
<dbReference type="SUPFAM" id="SSF81345">
    <property type="entry name" value="ABC transporter involved in vitamin B12 uptake, BtuC"/>
    <property type="match status" value="1"/>
</dbReference>
<comment type="subcellular location">
    <subcellularLocation>
        <location evidence="1">Cell membrane</location>
        <topology evidence="1">Multi-pass membrane protein</topology>
    </subcellularLocation>
</comment>
<keyword evidence="6 8" id="KW-1133">Transmembrane helix</keyword>
<dbReference type="PANTHER" id="PTHR30472:SF25">
    <property type="entry name" value="ABC TRANSPORTER PERMEASE PROTEIN MJ0876-RELATED"/>
    <property type="match status" value="1"/>
</dbReference>
<reference evidence="9 10" key="1">
    <citation type="journal article" date="2016" name="Nat. Commun.">
        <title>Thousands of microbial genomes shed light on interconnected biogeochemical processes in an aquifer system.</title>
        <authorList>
            <person name="Anantharaman K."/>
            <person name="Brown C.T."/>
            <person name="Hug L.A."/>
            <person name="Sharon I."/>
            <person name="Castelle C.J."/>
            <person name="Probst A.J."/>
            <person name="Thomas B.C."/>
            <person name="Singh A."/>
            <person name="Wilkins M.J."/>
            <person name="Karaoz U."/>
            <person name="Brodie E.L."/>
            <person name="Williams K.H."/>
            <person name="Hubbard S.S."/>
            <person name="Banfield J.F."/>
        </authorList>
    </citation>
    <scope>NUCLEOTIDE SEQUENCE [LARGE SCALE GENOMIC DNA]</scope>
</reference>
<keyword evidence="7 8" id="KW-0472">Membrane</keyword>
<evidence type="ECO:0000256" key="3">
    <source>
        <dbReference type="ARBA" id="ARBA00022448"/>
    </source>
</evidence>
<dbReference type="CDD" id="cd06550">
    <property type="entry name" value="TM_ABC_iron-siderophores_like"/>
    <property type="match status" value="1"/>
</dbReference>
<feature type="transmembrane region" description="Helical" evidence="8">
    <location>
        <begin position="296"/>
        <end position="315"/>
    </location>
</feature>
<dbReference type="InterPro" id="IPR037294">
    <property type="entry name" value="ABC_BtuC-like"/>
</dbReference>
<dbReference type="FunFam" id="1.10.3470.10:FF:000001">
    <property type="entry name" value="Vitamin B12 ABC transporter permease BtuC"/>
    <property type="match status" value="1"/>
</dbReference>
<feature type="transmembrane region" description="Helical" evidence="8">
    <location>
        <begin position="254"/>
        <end position="281"/>
    </location>
</feature>
<comment type="similarity">
    <text evidence="2">Belongs to the binding-protein-dependent transport system permease family. FecCD subfamily.</text>
</comment>
<feature type="transmembrane region" description="Helical" evidence="8">
    <location>
        <begin position="106"/>
        <end position="130"/>
    </location>
</feature>
<name>A0A1F7RLB0_9BACT</name>
<sequence>MEKSYRVSRFPILIVILSIVSVCVMLVSVVVGDVHISISQAAKIFGSKIPWLHHHIHKESINHSFQLILLDIRFPRVILGFLVGGALAVAGAVMQGFFRNPMADPYIIGISSGAALGGTIAITFSLHFRFLGFDSVPLMAFAGGLGITILVYLISMRGGAIQPNILLLTGIALGAMVSGITSAIMMIATQDLNKVMFWLMGGLFAKNWADVTIILPYLCVGYLVIFSFSRELNAMLLGDDTAYHLGINVTRIRIILLAMSALITSAAVSASGIIGFIGLIVPHMMRLIVGADHKKLLPVSILAGGCLLVLSDLIARTMVAPLEVPVGVVTAFLGCPFFLFLLLKEV</sequence>
<accession>A0A1F7RLB0</accession>
<evidence type="ECO:0000313" key="10">
    <source>
        <dbReference type="Proteomes" id="UP000179266"/>
    </source>
</evidence>
<keyword evidence="3" id="KW-0813">Transport</keyword>
<evidence type="ECO:0000256" key="5">
    <source>
        <dbReference type="ARBA" id="ARBA00022692"/>
    </source>
</evidence>
<comment type="caution">
    <text evidence="9">The sequence shown here is derived from an EMBL/GenBank/DDBJ whole genome shotgun (WGS) entry which is preliminary data.</text>
</comment>
<feature type="transmembrane region" description="Helical" evidence="8">
    <location>
        <begin position="12"/>
        <end position="31"/>
    </location>
</feature>
<feature type="transmembrane region" description="Helical" evidence="8">
    <location>
        <begin position="74"/>
        <end position="94"/>
    </location>
</feature>
<feature type="transmembrane region" description="Helical" evidence="8">
    <location>
        <begin position="208"/>
        <end position="228"/>
    </location>
</feature>
<gene>
    <name evidence="9" type="ORF">A2161_21655</name>
</gene>